<keyword evidence="2" id="KW-0378">Hydrolase</keyword>
<evidence type="ECO:0000313" key="4">
    <source>
        <dbReference type="Proteomes" id="UP000061660"/>
    </source>
</evidence>
<reference evidence="3 4" key="2">
    <citation type="journal article" date="2016" name="Genome Announc.">
        <title>Complete Genome Sequences of Two Interactive Moderate Thermophiles, Paenibacillus napthalenovorans 32O-Y and Paenibacillus sp. 32O-W.</title>
        <authorList>
            <person name="Butler R.R.III."/>
            <person name="Wang J."/>
            <person name="Stark B.C."/>
            <person name="Pombert J.F."/>
        </authorList>
    </citation>
    <scope>NUCLEOTIDE SEQUENCE [LARGE SCALE GENOMIC DNA]</scope>
    <source>
        <strain evidence="3 4">32O-Y</strain>
    </source>
</reference>
<accession>A0A0U2W6X5</accession>
<proteinExistence type="inferred from homology"/>
<organism evidence="3 4">
    <name type="scientific">Paenibacillus naphthalenovorans</name>
    <dbReference type="NCBI Taxonomy" id="162209"/>
    <lineage>
        <taxon>Bacteria</taxon>
        <taxon>Bacillati</taxon>
        <taxon>Bacillota</taxon>
        <taxon>Bacilli</taxon>
        <taxon>Bacillales</taxon>
        <taxon>Paenibacillaceae</taxon>
        <taxon>Paenibacillus</taxon>
    </lineage>
</organism>
<dbReference type="Proteomes" id="UP000061660">
    <property type="component" value="Chromosome"/>
</dbReference>
<dbReference type="InterPro" id="IPR005269">
    <property type="entry name" value="LOG"/>
</dbReference>
<sequence length="192" mass="21571">MKSICVFAGSNAGEHRDYPMKAAELGQVMAQKKIRLIYGGSRIGLMGEIANAVLKGGGEVIGIMPRGLFNGEMVHRELTRFIEVENMHERKAQMAELADGFIALPGGFGTYEELFEALCWSQIGIHRKPVGILNIRNYFDPFMNLIHHSISEGFSNTSHLRLILNSSEPAELIHLMESYVPPMLERKWKQLD</sequence>
<dbReference type="NCBIfam" id="TIGR00730">
    <property type="entry name" value="Rossman fold protein, TIGR00730 family"/>
    <property type="match status" value="1"/>
</dbReference>
<dbReference type="EC" id="3.2.2.n1" evidence="2"/>
<name>A0A0U2W6X5_9BACL</name>
<evidence type="ECO:0000256" key="1">
    <source>
        <dbReference type="ARBA" id="ARBA00006763"/>
    </source>
</evidence>
<keyword evidence="2" id="KW-0203">Cytokinin biosynthesis</keyword>
<dbReference type="GO" id="GO:0009691">
    <property type="term" value="P:cytokinin biosynthetic process"/>
    <property type="evidence" value="ECO:0007669"/>
    <property type="project" value="UniProtKB-UniRule"/>
</dbReference>
<dbReference type="GO" id="GO:0016799">
    <property type="term" value="F:hydrolase activity, hydrolyzing N-glycosyl compounds"/>
    <property type="evidence" value="ECO:0007669"/>
    <property type="project" value="TreeGrafter"/>
</dbReference>
<dbReference type="PANTHER" id="PTHR31223:SF70">
    <property type="entry name" value="LOG FAMILY PROTEIN YJL055W"/>
    <property type="match status" value="1"/>
</dbReference>
<dbReference type="OrthoDB" id="9801098at2"/>
<dbReference type="EMBL" id="CP013652">
    <property type="protein sequence ID" value="ALS24292.1"/>
    <property type="molecule type" value="Genomic_DNA"/>
</dbReference>
<gene>
    <name evidence="3" type="ORF">IJ22_39800</name>
</gene>
<comment type="similarity">
    <text evidence="1 2">Belongs to the LOG family.</text>
</comment>
<evidence type="ECO:0000313" key="3">
    <source>
        <dbReference type="EMBL" id="ALS24292.1"/>
    </source>
</evidence>
<dbReference type="KEGG" id="pnp:IJ22_39800"/>
<dbReference type="STRING" id="162209.IJ22_39800"/>
<dbReference type="PANTHER" id="PTHR31223">
    <property type="entry name" value="LOG FAMILY PROTEIN YJL055W"/>
    <property type="match status" value="1"/>
</dbReference>
<reference evidence="4" key="1">
    <citation type="submission" date="2015-12" db="EMBL/GenBank/DDBJ databases">
        <title>Complete genome sequences of two moderately thermophilic Paenibacillus species.</title>
        <authorList>
            <person name="Butler R.III."/>
            <person name="Wang J."/>
            <person name="Stark B.C."/>
            <person name="Pombert J.-F."/>
        </authorList>
    </citation>
    <scope>NUCLEOTIDE SEQUENCE [LARGE SCALE GENOMIC DNA]</scope>
    <source>
        <strain evidence="4">32O-Y</strain>
    </source>
</reference>
<dbReference type="RefSeq" id="WP_062409998.1">
    <property type="nucleotide sequence ID" value="NZ_BJCS01000012.1"/>
</dbReference>
<protein>
    <recommendedName>
        <fullName evidence="2">Cytokinin riboside 5'-monophosphate phosphoribohydrolase</fullName>
        <ecNumber evidence="2">3.2.2.n1</ecNumber>
    </recommendedName>
</protein>
<dbReference type="SUPFAM" id="SSF102405">
    <property type="entry name" value="MCP/YpsA-like"/>
    <property type="match status" value="1"/>
</dbReference>
<dbReference type="InterPro" id="IPR031100">
    <property type="entry name" value="LOG_fam"/>
</dbReference>
<dbReference type="PATRIC" id="fig|162209.4.peg.4224"/>
<dbReference type="AlphaFoldDB" id="A0A0U2W6X5"/>
<evidence type="ECO:0000256" key="2">
    <source>
        <dbReference type="RuleBase" id="RU363015"/>
    </source>
</evidence>
<dbReference type="GO" id="GO:0005829">
    <property type="term" value="C:cytosol"/>
    <property type="evidence" value="ECO:0007669"/>
    <property type="project" value="TreeGrafter"/>
</dbReference>
<keyword evidence="4" id="KW-1185">Reference proteome</keyword>
<dbReference type="FunFam" id="3.40.50.450:FF:000012">
    <property type="entry name" value="LOG family protein YvdD"/>
    <property type="match status" value="1"/>
</dbReference>
<dbReference type="Gene3D" id="3.40.50.450">
    <property type="match status" value="1"/>
</dbReference>
<dbReference type="Pfam" id="PF03641">
    <property type="entry name" value="Lysine_decarbox"/>
    <property type="match status" value="1"/>
</dbReference>